<dbReference type="RefSeq" id="WP_009269174.1">
    <property type="nucleotide sequence ID" value="NZ_AP025565.1"/>
</dbReference>
<evidence type="ECO:0000313" key="4">
    <source>
        <dbReference type="EMBL" id="KGJ53706.1"/>
    </source>
</evidence>
<dbReference type="EMBL" id="WWTN01000003">
    <property type="protein sequence ID" value="MZH54709.1"/>
    <property type="molecule type" value="Genomic_DNA"/>
</dbReference>
<name>A0A099I809_CLOIN</name>
<dbReference type="Proteomes" id="UP000604383">
    <property type="component" value="Unassembled WGS sequence"/>
</dbReference>
<accession>A0A099I809</accession>
<dbReference type="GO" id="GO:0016491">
    <property type="term" value="F:oxidoreductase activity"/>
    <property type="evidence" value="ECO:0007669"/>
    <property type="project" value="UniProtKB-KW"/>
</dbReference>
<dbReference type="Proteomes" id="UP000030008">
    <property type="component" value="Unassembled WGS sequence"/>
</dbReference>
<sequence length="180" mass="20104">MEFNEVAVTRKSIRKYAARPVAKEDIEAMLRCAMEAPSWKNSQTARYHVITSSTMLQAMKQEGLAPFNAENTKDAPVLIVTSFVKDVAGFDKDGTPSNELGNLWGAYDLGLHNENLLLKARDLGLDTLVMGIRDAKAIQRLLNIPETEIIVSVISVGYKAMDPEKPKRKKLDDIVTYYET</sequence>
<gene>
    <name evidence="4" type="ORF">CIAN88_07930</name>
    <name evidence="5" type="ORF">GT664_02795</name>
</gene>
<feature type="domain" description="Nitroreductase" evidence="3">
    <location>
        <begin position="9"/>
        <end position="158"/>
    </location>
</feature>
<dbReference type="InterPro" id="IPR000415">
    <property type="entry name" value="Nitroreductase-like"/>
</dbReference>
<dbReference type="PANTHER" id="PTHR43673">
    <property type="entry name" value="NAD(P)H NITROREDUCTASE YDGI-RELATED"/>
    <property type="match status" value="1"/>
</dbReference>
<keyword evidence="2" id="KW-0560">Oxidoreductase</keyword>
<dbReference type="Pfam" id="PF00881">
    <property type="entry name" value="Nitroreductase"/>
    <property type="match status" value="1"/>
</dbReference>
<dbReference type="InterPro" id="IPR029479">
    <property type="entry name" value="Nitroreductase"/>
</dbReference>
<protein>
    <submittedName>
        <fullName evidence="4">Nitroreductase</fullName>
    </submittedName>
</protein>
<dbReference type="AlphaFoldDB" id="A0A099I809"/>
<reference evidence="5" key="2">
    <citation type="journal article" date="2019" name="Nat. Med.">
        <title>A library of human gut bacterial isolates paired with longitudinal multiomics data enables mechanistic microbiome research.</title>
        <authorList>
            <person name="Poyet M."/>
            <person name="Groussin M."/>
            <person name="Gibbons S.M."/>
            <person name="Avila-Pacheco J."/>
            <person name="Jiang X."/>
            <person name="Kearney S.M."/>
            <person name="Perrotta A.R."/>
            <person name="Berdy B."/>
            <person name="Zhao S."/>
            <person name="Lieberman T.D."/>
            <person name="Swanson P.K."/>
            <person name="Smith M."/>
            <person name="Roesemann S."/>
            <person name="Alexander J.E."/>
            <person name="Rich S.A."/>
            <person name="Livny J."/>
            <person name="Vlamakis H."/>
            <person name="Clish C."/>
            <person name="Bullock K."/>
            <person name="Deik A."/>
            <person name="Scott J."/>
            <person name="Pierce K.A."/>
            <person name="Xavier R.J."/>
            <person name="Alm E.J."/>
        </authorList>
    </citation>
    <scope>NUCLEOTIDE SEQUENCE</scope>
    <source>
        <strain evidence="5">BIOML-A12</strain>
    </source>
</reference>
<proteinExistence type="inferred from homology"/>
<organism evidence="4 6">
    <name type="scientific">Clostridium innocuum</name>
    <dbReference type="NCBI Taxonomy" id="1522"/>
    <lineage>
        <taxon>Bacteria</taxon>
        <taxon>Bacillati</taxon>
        <taxon>Bacillota</taxon>
        <taxon>Clostridia</taxon>
        <taxon>Eubacteriales</taxon>
        <taxon>Clostridiaceae</taxon>
        <taxon>Clostridium</taxon>
    </lineage>
</organism>
<evidence type="ECO:0000313" key="5">
    <source>
        <dbReference type="EMBL" id="MZH54709.1"/>
    </source>
</evidence>
<reference evidence="4 6" key="1">
    <citation type="submission" date="2014-08" db="EMBL/GenBank/DDBJ databases">
        <title>Clostridium innocuum, an unnegligible vancomycin-resistant pathogen causing extra-intestinal infections.</title>
        <authorList>
            <person name="Feng Y."/>
            <person name="Chiu C.-H."/>
        </authorList>
    </citation>
    <scope>NUCLEOTIDE SEQUENCE [LARGE SCALE GENOMIC DNA]</scope>
    <source>
        <strain evidence="4 6">AN88</strain>
    </source>
</reference>
<dbReference type="PANTHER" id="PTHR43673:SF10">
    <property type="entry name" value="NADH DEHYDROGENASE_NAD(P)H NITROREDUCTASE XCC3605-RELATED"/>
    <property type="match status" value="1"/>
</dbReference>
<evidence type="ECO:0000313" key="6">
    <source>
        <dbReference type="Proteomes" id="UP000030008"/>
    </source>
</evidence>
<evidence type="ECO:0000259" key="3">
    <source>
        <dbReference type="Pfam" id="PF00881"/>
    </source>
</evidence>
<dbReference type="SUPFAM" id="SSF55469">
    <property type="entry name" value="FMN-dependent nitroreductase-like"/>
    <property type="match status" value="1"/>
</dbReference>
<evidence type="ECO:0000256" key="1">
    <source>
        <dbReference type="ARBA" id="ARBA00007118"/>
    </source>
</evidence>
<dbReference type="EMBL" id="JQIF01000035">
    <property type="protein sequence ID" value="KGJ53706.1"/>
    <property type="molecule type" value="Genomic_DNA"/>
</dbReference>
<comment type="similarity">
    <text evidence="1">Belongs to the nitroreductase family.</text>
</comment>
<evidence type="ECO:0000256" key="2">
    <source>
        <dbReference type="ARBA" id="ARBA00023002"/>
    </source>
</evidence>
<dbReference type="Gene3D" id="3.40.109.10">
    <property type="entry name" value="NADH Oxidase"/>
    <property type="match status" value="1"/>
</dbReference>
<comment type="caution">
    <text evidence="4">The sequence shown here is derived from an EMBL/GenBank/DDBJ whole genome shotgun (WGS) entry which is preliminary data.</text>
</comment>